<dbReference type="OMA" id="IMSVANC"/>
<keyword evidence="5" id="KW-1185">Reference proteome</keyword>
<feature type="compositionally biased region" description="Polar residues" evidence="1">
    <location>
        <begin position="9"/>
        <end position="20"/>
    </location>
</feature>
<dbReference type="InterPro" id="IPR036047">
    <property type="entry name" value="F-box-like_dom_sf"/>
</dbReference>
<dbReference type="PANTHER" id="PTHR33127">
    <property type="entry name" value="TRANSMEMBRANE PROTEIN"/>
    <property type="match status" value="1"/>
</dbReference>
<dbReference type="eggNOG" id="ENOG502RQG7">
    <property type="taxonomic scope" value="Eukaryota"/>
</dbReference>
<dbReference type="Gramene" id="KQL27776">
    <property type="protein sequence ID" value="KQL27776"/>
    <property type="gene ID" value="SETIT_017325mg"/>
</dbReference>
<dbReference type="KEGG" id="sita:101780429"/>
<dbReference type="Pfam" id="PF03478">
    <property type="entry name" value="Beta-prop_KIB1-4"/>
    <property type="match status" value="1"/>
</dbReference>
<sequence length="419" mass="45792">MLAGELVSGNPSKWQCQPTNKAKAVASSRTDDDADDASSGEAGGGPVELLPLHLTEKILYRISPLASAHLVAVCKPWAATVSERLARPVPHLFVYLPADHGSDRRGVVFSVSMHSGYPPEVIPSRVRLADTNGLGCVGAMPSGRLAFANFCWCETSVLLVNPITGARQRIHVEKLRGNPVIAAGGADSFVSIGIGELMFWRRSGGEEWSKRSVAAGGYPLDAIMSVANCNGRFYILDKEGYVFLVDATAPPPLCIEKLPAASLFDWFAPPRSALATEYGHLLESGGEVLFVRRVLASKEDYREILFCRHGADELLSIVGFEVYRLDVEGRRWTEVKELAGDRALFVSPASSFAVRSSDMEGCRSNCIYFVDKKRYCAQCKRDDGNTWGVYSMEDREVLFKQAVTEQGACSSATWFLPRV</sequence>
<evidence type="ECO:0000313" key="3">
    <source>
        <dbReference type="EMBL" id="RCV04525.1"/>
    </source>
</evidence>
<organism evidence="4 5">
    <name type="scientific">Setaria italica</name>
    <name type="common">Foxtail millet</name>
    <name type="synonym">Panicum italicum</name>
    <dbReference type="NCBI Taxonomy" id="4555"/>
    <lineage>
        <taxon>Eukaryota</taxon>
        <taxon>Viridiplantae</taxon>
        <taxon>Streptophyta</taxon>
        <taxon>Embryophyta</taxon>
        <taxon>Tracheophyta</taxon>
        <taxon>Spermatophyta</taxon>
        <taxon>Magnoliopsida</taxon>
        <taxon>Liliopsida</taxon>
        <taxon>Poales</taxon>
        <taxon>Poaceae</taxon>
        <taxon>PACMAD clade</taxon>
        <taxon>Panicoideae</taxon>
        <taxon>Panicodae</taxon>
        <taxon>Paniceae</taxon>
        <taxon>Cenchrinae</taxon>
        <taxon>Setaria</taxon>
    </lineage>
</organism>
<evidence type="ECO:0000259" key="2">
    <source>
        <dbReference type="Pfam" id="PF03478"/>
    </source>
</evidence>
<dbReference type="SUPFAM" id="SSF81383">
    <property type="entry name" value="F-box domain"/>
    <property type="match status" value="1"/>
</dbReference>
<proteinExistence type="predicted"/>
<feature type="domain" description="KIB1-4 beta-propeller" evidence="2">
    <location>
        <begin position="125"/>
        <end position="391"/>
    </location>
</feature>
<dbReference type="RefSeq" id="XP_004951232.1">
    <property type="nucleotide sequence ID" value="XM_004951175.4"/>
</dbReference>
<dbReference type="OrthoDB" id="642536at2759"/>
<dbReference type="EMBL" id="CM003528">
    <property type="protein sequence ID" value="RCV04525.1"/>
    <property type="molecule type" value="Genomic_DNA"/>
</dbReference>
<gene>
    <name evidence="4" type="primary">LOC101780429</name>
    <name evidence="3" type="ORF">SETIT_1G007900v2</name>
</gene>
<dbReference type="EMBL" id="AGNK02000009">
    <property type="status" value="NOT_ANNOTATED_CDS"/>
    <property type="molecule type" value="Genomic_DNA"/>
</dbReference>
<reference evidence="4" key="3">
    <citation type="submission" date="2018-08" db="UniProtKB">
        <authorList>
            <consortium name="EnsemblPlants"/>
        </authorList>
    </citation>
    <scope>IDENTIFICATION</scope>
    <source>
        <strain evidence="4">Yugu1</strain>
    </source>
</reference>
<dbReference type="AlphaFoldDB" id="K3YST0"/>
<dbReference type="HOGENOM" id="CLU_704676_0_0_1"/>
<reference evidence="3 5" key="1">
    <citation type="journal article" date="2012" name="Nat. Biotechnol.">
        <title>Reference genome sequence of the model plant Setaria.</title>
        <authorList>
            <person name="Bennetzen J.L."/>
            <person name="Schmutz J."/>
            <person name="Wang H."/>
            <person name="Percifield R."/>
            <person name="Hawkins J."/>
            <person name="Pontaroli A.C."/>
            <person name="Estep M."/>
            <person name="Feng L."/>
            <person name="Vaughn J.N."/>
            <person name="Grimwood J."/>
            <person name="Jenkins J."/>
            <person name="Barry K."/>
            <person name="Lindquist E."/>
            <person name="Hellsten U."/>
            <person name="Deshpande S."/>
            <person name="Wang X."/>
            <person name="Wu X."/>
            <person name="Mitros T."/>
            <person name="Triplett J."/>
            <person name="Yang X."/>
            <person name="Ye C.Y."/>
            <person name="Mauro-Herrera M."/>
            <person name="Wang L."/>
            <person name="Li P."/>
            <person name="Sharma M."/>
            <person name="Sharma R."/>
            <person name="Ronald P.C."/>
            <person name="Panaud O."/>
            <person name="Kellogg E.A."/>
            <person name="Brutnell T.P."/>
            <person name="Doust A.N."/>
            <person name="Tuskan G.A."/>
            <person name="Rokhsar D."/>
            <person name="Devos K.M."/>
        </authorList>
    </citation>
    <scope>NUCLEOTIDE SEQUENCE [LARGE SCALE GENOMIC DNA]</scope>
    <source>
        <strain evidence="5">cv. Yugu1</strain>
        <strain evidence="3">Yugu1</strain>
    </source>
</reference>
<evidence type="ECO:0000313" key="4">
    <source>
        <dbReference type="EnsemblPlants" id="KQL27776"/>
    </source>
</evidence>
<evidence type="ECO:0000313" key="5">
    <source>
        <dbReference type="Proteomes" id="UP000004995"/>
    </source>
</evidence>
<dbReference type="InterPro" id="IPR005174">
    <property type="entry name" value="KIB1-4_b-propeller"/>
</dbReference>
<dbReference type="STRING" id="4555.K3YST0"/>
<dbReference type="PANTHER" id="PTHR33127:SF95">
    <property type="entry name" value="DUF295 DOMAIN-CONTAINING PROTEIN"/>
    <property type="match status" value="1"/>
</dbReference>
<accession>K3YST0</accession>
<protein>
    <recommendedName>
        <fullName evidence="2">KIB1-4 beta-propeller domain-containing protein</fullName>
    </recommendedName>
</protein>
<dbReference type="GeneID" id="101780429"/>
<feature type="region of interest" description="Disordered" evidence="1">
    <location>
        <begin position="1"/>
        <end position="46"/>
    </location>
</feature>
<name>K3YST0_SETIT</name>
<dbReference type="EnsemblPlants" id="KQL27776">
    <property type="protein sequence ID" value="KQL27776"/>
    <property type="gene ID" value="SETIT_017325mg"/>
</dbReference>
<dbReference type="Proteomes" id="UP000004995">
    <property type="component" value="Unassembled WGS sequence"/>
</dbReference>
<reference evidence="3" key="2">
    <citation type="submission" date="2015-07" db="EMBL/GenBank/DDBJ databases">
        <authorList>
            <person name="Noorani M."/>
        </authorList>
    </citation>
    <scope>NUCLEOTIDE SEQUENCE</scope>
    <source>
        <strain evidence="3">Yugu1</strain>
    </source>
</reference>
<evidence type="ECO:0000256" key="1">
    <source>
        <dbReference type="SAM" id="MobiDB-lite"/>
    </source>
</evidence>